<gene>
    <name evidence="3" type="ORF">SAMN05216404_10191</name>
</gene>
<evidence type="ECO:0000313" key="3">
    <source>
        <dbReference type="EMBL" id="SEM76514.1"/>
    </source>
</evidence>
<dbReference type="PANTHER" id="PTHR30203:SF24">
    <property type="entry name" value="BLR4935 PROTEIN"/>
    <property type="match status" value="1"/>
</dbReference>
<evidence type="ECO:0000313" key="4">
    <source>
        <dbReference type="Proteomes" id="UP000183898"/>
    </source>
</evidence>
<comment type="similarity">
    <text evidence="1">Belongs to the outer membrane factor (OMF) (TC 1.B.17) family.</text>
</comment>
<dbReference type="RefSeq" id="WP_074743641.1">
    <property type="nucleotide sequence ID" value="NZ_FOCT01000001.1"/>
</dbReference>
<keyword evidence="2" id="KW-0732">Signal</keyword>
<dbReference type="GO" id="GO:0015562">
    <property type="term" value="F:efflux transmembrane transporter activity"/>
    <property type="evidence" value="ECO:0007669"/>
    <property type="project" value="InterPro"/>
</dbReference>
<evidence type="ECO:0000256" key="2">
    <source>
        <dbReference type="SAM" id="SignalP"/>
    </source>
</evidence>
<accession>A0A1H8B338</accession>
<dbReference type="EMBL" id="FOCT01000001">
    <property type="protein sequence ID" value="SEM76514.1"/>
    <property type="molecule type" value="Genomic_DNA"/>
</dbReference>
<dbReference type="AlphaFoldDB" id="A0A1H8B338"/>
<name>A0A1H8B338_9PROT</name>
<protein>
    <submittedName>
        <fullName evidence="3">Outer membrane protein TolC</fullName>
    </submittedName>
</protein>
<dbReference type="InterPro" id="IPR003423">
    <property type="entry name" value="OMP_efflux"/>
</dbReference>
<dbReference type="InterPro" id="IPR010131">
    <property type="entry name" value="MdtP/NodT-like"/>
</dbReference>
<feature type="signal peptide" evidence="2">
    <location>
        <begin position="1"/>
        <end position="22"/>
    </location>
</feature>
<evidence type="ECO:0000256" key="1">
    <source>
        <dbReference type="ARBA" id="ARBA00007613"/>
    </source>
</evidence>
<sequence>MIPIGIITPVLAAVMLSTVAHAEVSPPAGRGTSTRAAPEQSVENFVTAYPQNSASPATLTTLIAEALENNPEIQAALREREAAQQRISPAEALEDPVLEAGVINAPLASSTFNREDMTMKMIGLSQRFPFPGKRGLRKDVAARDAEAIEYGYQETINRVVRDIKVSYLDLGLTLEMTRLVEKNKLILEELLHIAEDHYAVGRGNQADVLKAQTQVSGMANELLKLARERPVIEAELTRTLGRTGNKLLPVPAPPQLREEILSLESLLEAALTQRPQLLALQSLVARNDKALELTRKNYYPDFDVRMSYGQRDNMLDNSRRPDMVSLTVAMNLPVWRASKLEPREAESLAMRDQARSTYEAQRNEVAARLRQQAALAEQSLKSARLYQTAILPQARLTVESTLAAYRVNRVDFMTLLDSQMTVFNSEISLATTIASYNKALAEIDLLTGKSPDNSLPIPRKLMSKERM</sequence>
<reference evidence="3 4" key="1">
    <citation type="submission" date="2016-10" db="EMBL/GenBank/DDBJ databases">
        <authorList>
            <person name="de Groot N.N."/>
        </authorList>
    </citation>
    <scope>NUCLEOTIDE SEQUENCE [LARGE SCALE GENOMIC DNA]</scope>
    <source>
        <strain evidence="3 4">Nl18</strain>
    </source>
</reference>
<organism evidence="3 4">
    <name type="scientific">Nitrosospira multiformis</name>
    <dbReference type="NCBI Taxonomy" id="1231"/>
    <lineage>
        <taxon>Bacteria</taxon>
        <taxon>Pseudomonadati</taxon>
        <taxon>Pseudomonadota</taxon>
        <taxon>Betaproteobacteria</taxon>
        <taxon>Nitrosomonadales</taxon>
        <taxon>Nitrosomonadaceae</taxon>
        <taxon>Nitrosospira</taxon>
    </lineage>
</organism>
<dbReference type="Pfam" id="PF02321">
    <property type="entry name" value="OEP"/>
    <property type="match status" value="2"/>
</dbReference>
<feature type="chain" id="PRO_5010347334" evidence="2">
    <location>
        <begin position="23"/>
        <end position="467"/>
    </location>
</feature>
<dbReference type="Proteomes" id="UP000183898">
    <property type="component" value="Unassembled WGS sequence"/>
</dbReference>
<proteinExistence type="inferred from homology"/>
<dbReference type="Gene3D" id="1.20.1600.10">
    <property type="entry name" value="Outer membrane efflux proteins (OEP)"/>
    <property type="match status" value="1"/>
</dbReference>
<dbReference type="SUPFAM" id="SSF56954">
    <property type="entry name" value="Outer membrane efflux proteins (OEP)"/>
    <property type="match status" value="1"/>
</dbReference>
<dbReference type="PANTHER" id="PTHR30203">
    <property type="entry name" value="OUTER MEMBRANE CATION EFFLUX PROTEIN"/>
    <property type="match status" value="1"/>
</dbReference>